<feature type="compositionally biased region" description="Polar residues" evidence="1">
    <location>
        <begin position="151"/>
        <end position="164"/>
    </location>
</feature>
<dbReference type="AlphaFoldDB" id="A0A1Y1W5N5"/>
<dbReference type="GeneID" id="63808047"/>
<comment type="caution">
    <text evidence="2">The sequence shown here is derived from an EMBL/GenBank/DDBJ whole genome shotgun (WGS) entry which is preliminary data.</text>
</comment>
<feature type="region of interest" description="Disordered" evidence="1">
    <location>
        <begin position="70"/>
        <end position="106"/>
    </location>
</feature>
<evidence type="ECO:0000313" key="3">
    <source>
        <dbReference type="Proteomes" id="UP000193922"/>
    </source>
</evidence>
<gene>
    <name evidence="2" type="ORF">DL89DRAFT_323558</name>
</gene>
<evidence type="ECO:0000256" key="1">
    <source>
        <dbReference type="SAM" id="MobiDB-lite"/>
    </source>
</evidence>
<name>A0A1Y1W5N5_9FUNG</name>
<sequence>MSQSIPISGNRKGQQQQQGAPIPINAANVPKMNVFAQGSGGSGSDSTNFRLGSELSTSHLGMTGIEAPPNSLVQPSLMSAHAGSGSSTAQMLGGWNPPPNTPAQASKLQQVINQQQYGAGQVPTGSFIDRKIQGMAQFREADEDEMDVSLEDSNPSSFQHNSHLSKQDLDDTFEMEQ</sequence>
<keyword evidence="3" id="KW-1185">Reference proteome</keyword>
<dbReference type="OrthoDB" id="5533032at2759"/>
<feature type="compositionally biased region" description="Acidic residues" evidence="1">
    <location>
        <begin position="141"/>
        <end position="150"/>
    </location>
</feature>
<protein>
    <submittedName>
        <fullName evidence="2">Uncharacterized protein</fullName>
    </submittedName>
</protein>
<dbReference type="RefSeq" id="XP_040742460.1">
    <property type="nucleotide sequence ID" value="XM_040891399.1"/>
</dbReference>
<dbReference type="Proteomes" id="UP000193922">
    <property type="component" value="Unassembled WGS sequence"/>
</dbReference>
<proteinExistence type="predicted"/>
<reference evidence="2 3" key="1">
    <citation type="submission" date="2016-07" db="EMBL/GenBank/DDBJ databases">
        <title>Pervasive Adenine N6-methylation of Active Genes in Fungi.</title>
        <authorList>
            <consortium name="DOE Joint Genome Institute"/>
            <person name="Mondo S.J."/>
            <person name="Dannebaum R.O."/>
            <person name="Kuo R.C."/>
            <person name="Labutti K."/>
            <person name="Haridas S."/>
            <person name="Kuo A."/>
            <person name="Salamov A."/>
            <person name="Ahrendt S.R."/>
            <person name="Lipzen A."/>
            <person name="Sullivan W."/>
            <person name="Andreopoulos W.B."/>
            <person name="Clum A."/>
            <person name="Lindquist E."/>
            <person name="Daum C."/>
            <person name="Ramamoorthy G.K."/>
            <person name="Gryganskyi A."/>
            <person name="Culley D."/>
            <person name="Magnuson J.K."/>
            <person name="James T.Y."/>
            <person name="O'Malley M.A."/>
            <person name="Stajich J.E."/>
            <person name="Spatafora J.W."/>
            <person name="Visel A."/>
            <person name="Grigoriev I.V."/>
        </authorList>
    </citation>
    <scope>NUCLEOTIDE SEQUENCE [LARGE SCALE GENOMIC DNA]</scope>
    <source>
        <strain evidence="2 3">ATCC 12442</strain>
    </source>
</reference>
<feature type="region of interest" description="Disordered" evidence="1">
    <location>
        <begin position="1"/>
        <end position="25"/>
    </location>
</feature>
<accession>A0A1Y1W5N5</accession>
<organism evidence="2 3">
    <name type="scientific">Linderina pennispora</name>
    <dbReference type="NCBI Taxonomy" id="61395"/>
    <lineage>
        <taxon>Eukaryota</taxon>
        <taxon>Fungi</taxon>
        <taxon>Fungi incertae sedis</taxon>
        <taxon>Zoopagomycota</taxon>
        <taxon>Kickxellomycotina</taxon>
        <taxon>Kickxellomycetes</taxon>
        <taxon>Kickxellales</taxon>
        <taxon>Kickxellaceae</taxon>
        <taxon>Linderina</taxon>
    </lineage>
</organism>
<feature type="region of interest" description="Disordered" evidence="1">
    <location>
        <begin position="138"/>
        <end position="177"/>
    </location>
</feature>
<dbReference type="EMBL" id="MCFD01000009">
    <property type="protein sequence ID" value="ORX68678.1"/>
    <property type="molecule type" value="Genomic_DNA"/>
</dbReference>
<evidence type="ECO:0000313" key="2">
    <source>
        <dbReference type="EMBL" id="ORX68678.1"/>
    </source>
</evidence>